<dbReference type="AlphaFoldDB" id="A0A0R0CQC1"/>
<organism evidence="3 4">
    <name type="scientific">Stenotrophomonas terrae</name>
    <dbReference type="NCBI Taxonomy" id="405446"/>
    <lineage>
        <taxon>Bacteria</taxon>
        <taxon>Pseudomonadati</taxon>
        <taxon>Pseudomonadota</taxon>
        <taxon>Gammaproteobacteria</taxon>
        <taxon>Lysobacterales</taxon>
        <taxon>Lysobacteraceae</taxon>
        <taxon>Stenotrophomonas</taxon>
    </lineage>
</organism>
<evidence type="ECO:0000313" key="3">
    <source>
        <dbReference type="EMBL" id="KRG66872.1"/>
    </source>
</evidence>
<evidence type="ECO:0000259" key="2">
    <source>
        <dbReference type="Pfam" id="PF13202"/>
    </source>
</evidence>
<feature type="domain" description="EF-hand" evidence="2">
    <location>
        <begin position="85"/>
        <end position="101"/>
    </location>
</feature>
<keyword evidence="1" id="KW-0732">Signal</keyword>
<dbReference type="InterPro" id="IPR011992">
    <property type="entry name" value="EF-hand-dom_pair"/>
</dbReference>
<keyword evidence="4" id="KW-1185">Reference proteome</keyword>
<dbReference type="PATRIC" id="fig|405446.3.peg.1942"/>
<sequence length="133" mass="14454">MSALRFALPLVFACLLPVTAIAQTAQRPAPAVSIPLNETPVHVREQSLSTGKVTHSTQILMPTDQAQVTVRSIQPDSVIGNYRIDFAAMDVNGDGFISREEAQVNPALADEFNALDTGRRGKLSREQLAGWLR</sequence>
<evidence type="ECO:0000256" key="1">
    <source>
        <dbReference type="SAM" id="SignalP"/>
    </source>
</evidence>
<feature type="chain" id="PRO_5006394441" description="EF-hand domain-containing protein" evidence="1">
    <location>
        <begin position="23"/>
        <end position="133"/>
    </location>
</feature>
<dbReference type="GO" id="GO:0005509">
    <property type="term" value="F:calcium ion binding"/>
    <property type="evidence" value="ECO:0007669"/>
    <property type="project" value="InterPro"/>
</dbReference>
<dbReference type="InterPro" id="IPR002048">
    <property type="entry name" value="EF_hand_dom"/>
</dbReference>
<dbReference type="SUPFAM" id="SSF47473">
    <property type="entry name" value="EF-hand"/>
    <property type="match status" value="1"/>
</dbReference>
<dbReference type="EMBL" id="LDJJ01000039">
    <property type="protein sequence ID" value="KRG66872.1"/>
    <property type="molecule type" value="Genomic_DNA"/>
</dbReference>
<proteinExistence type="predicted"/>
<gene>
    <name evidence="3" type="ORF">ABB27_12200</name>
</gene>
<comment type="caution">
    <text evidence="3">The sequence shown here is derived from an EMBL/GenBank/DDBJ whole genome shotgun (WGS) entry which is preliminary data.</text>
</comment>
<dbReference type="Pfam" id="PF13202">
    <property type="entry name" value="EF-hand_5"/>
    <property type="match status" value="1"/>
</dbReference>
<dbReference type="Proteomes" id="UP000051863">
    <property type="component" value="Unassembled WGS sequence"/>
</dbReference>
<protein>
    <recommendedName>
        <fullName evidence="2">EF-hand domain-containing protein</fullName>
    </recommendedName>
</protein>
<feature type="signal peptide" evidence="1">
    <location>
        <begin position="1"/>
        <end position="22"/>
    </location>
</feature>
<name>A0A0R0CQC1_9GAMM</name>
<accession>A0A0R0CQC1</accession>
<reference evidence="3 4" key="1">
    <citation type="submission" date="2015-05" db="EMBL/GenBank/DDBJ databases">
        <title>Genome sequencing and analysis of members of genus Stenotrophomonas.</title>
        <authorList>
            <person name="Patil P.P."/>
            <person name="Midha S."/>
            <person name="Patil P.B."/>
        </authorList>
    </citation>
    <scope>NUCLEOTIDE SEQUENCE [LARGE SCALE GENOMIC DNA]</scope>
    <source>
        <strain evidence="3 4">DSM 18941</strain>
    </source>
</reference>
<evidence type="ECO:0000313" key="4">
    <source>
        <dbReference type="Proteomes" id="UP000051863"/>
    </source>
</evidence>
<dbReference type="RefSeq" id="WP_057628987.1">
    <property type="nucleotide sequence ID" value="NZ_LDJJ01000039.1"/>
</dbReference>
<dbReference type="Gene3D" id="1.10.238.10">
    <property type="entry name" value="EF-hand"/>
    <property type="match status" value="1"/>
</dbReference>